<dbReference type="Pfam" id="PF00023">
    <property type="entry name" value="Ank"/>
    <property type="match status" value="1"/>
</dbReference>
<reference evidence="3" key="2">
    <citation type="submission" date="2025-08" db="UniProtKB">
        <authorList>
            <consortium name="Ensembl"/>
        </authorList>
    </citation>
    <scope>IDENTIFICATION</scope>
</reference>
<sequence length="183" mass="20187">MVVQLMKYGADPSLIDGEGCSCGHLAAQFGHTSIVAYLIAKGQVGNVNTAAHSSGSWRIARILKMGHFPAAAILVKGMLSSRGSPRACLFQRPLIIRVVRFFWIASFLCQDVDMMDQNGMTPLMWAAYRTHRCVHVLFESVAATVSLIHFKLHVSADCRHTRSFLMHKESTSIRQTANNIVGN</sequence>
<evidence type="ECO:0000313" key="4">
    <source>
        <dbReference type="Proteomes" id="UP000007635"/>
    </source>
</evidence>
<evidence type="ECO:0000256" key="1">
    <source>
        <dbReference type="ARBA" id="ARBA00022737"/>
    </source>
</evidence>
<dbReference type="PANTHER" id="PTHR24161:SF18">
    <property type="entry name" value="PALMITOYLTRANSFERASE ZDHHC17"/>
    <property type="match status" value="1"/>
</dbReference>
<dbReference type="Proteomes" id="UP000007635">
    <property type="component" value="Chromosome IV"/>
</dbReference>
<keyword evidence="1" id="KW-0677">Repeat</keyword>
<dbReference type="SMART" id="SM00248">
    <property type="entry name" value="ANK"/>
    <property type="match status" value="2"/>
</dbReference>
<keyword evidence="4" id="KW-1185">Reference proteome</keyword>
<name>A0AAQ4RLC1_GASAC</name>
<dbReference type="Gene3D" id="1.25.40.20">
    <property type="entry name" value="Ankyrin repeat-containing domain"/>
    <property type="match status" value="1"/>
</dbReference>
<dbReference type="Ensembl" id="ENSGACT00000087567.1">
    <property type="protein sequence ID" value="ENSGACP00000063780.1"/>
    <property type="gene ID" value="ENSGACG00000019463.2"/>
</dbReference>
<protein>
    <submittedName>
        <fullName evidence="3">Zinc finger DHHC-type palmitoyltransferase 17</fullName>
    </submittedName>
</protein>
<dbReference type="GeneTree" id="ENSGT00530000063074"/>
<keyword evidence="2" id="KW-0040">ANK repeat</keyword>
<reference evidence="3" key="3">
    <citation type="submission" date="2025-09" db="UniProtKB">
        <authorList>
            <consortium name="Ensembl"/>
        </authorList>
    </citation>
    <scope>IDENTIFICATION</scope>
</reference>
<dbReference type="AlphaFoldDB" id="A0AAQ4RLC1"/>
<dbReference type="InterPro" id="IPR036770">
    <property type="entry name" value="Ankyrin_rpt-contain_sf"/>
</dbReference>
<organism evidence="3 4">
    <name type="scientific">Gasterosteus aculeatus aculeatus</name>
    <name type="common">three-spined stickleback</name>
    <dbReference type="NCBI Taxonomy" id="481459"/>
    <lineage>
        <taxon>Eukaryota</taxon>
        <taxon>Metazoa</taxon>
        <taxon>Chordata</taxon>
        <taxon>Craniata</taxon>
        <taxon>Vertebrata</taxon>
        <taxon>Euteleostomi</taxon>
        <taxon>Actinopterygii</taxon>
        <taxon>Neopterygii</taxon>
        <taxon>Teleostei</taxon>
        <taxon>Neoteleostei</taxon>
        <taxon>Acanthomorphata</taxon>
        <taxon>Eupercaria</taxon>
        <taxon>Perciformes</taxon>
        <taxon>Cottioidei</taxon>
        <taxon>Gasterosteales</taxon>
        <taxon>Gasterosteidae</taxon>
        <taxon>Gasterosteus</taxon>
    </lineage>
</organism>
<evidence type="ECO:0000256" key="2">
    <source>
        <dbReference type="ARBA" id="ARBA00023043"/>
    </source>
</evidence>
<proteinExistence type="predicted"/>
<dbReference type="PANTHER" id="PTHR24161">
    <property type="entry name" value="ANK_REP_REGION DOMAIN-CONTAINING PROTEIN-RELATED"/>
    <property type="match status" value="1"/>
</dbReference>
<dbReference type="InterPro" id="IPR002110">
    <property type="entry name" value="Ankyrin_rpt"/>
</dbReference>
<accession>A0AAQ4RLC1</accession>
<evidence type="ECO:0000313" key="3">
    <source>
        <dbReference type="Ensembl" id="ENSGACP00000063780.1"/>
    </source>
</evidence>
<reference evidence="3 4" key="1">
    <citation type="journal article" date="2021" name="G3 (Bethesda)">
        <title>Improved contiguity of the threespine stickleback genome using long-read sequencing.</title>
        <authorList>
            <person name="Nath S."/>
            <person name="Shaw D.E."/>
            <person name="White M.A."/>
        </authorList>
    </citation>
    <scope>NUCLEOTIDE SEQUENCE [LARGE SCALE GENOMIC DNA]</scope>
    <source>
        <strain evidence="3 4">Lake Benthic</strain>
    </source>
</reference>
<dbReference type="SUPFAM" id="SSF48403">
    <property type="entry name" value="Ankyrin repeat"/>
    <property type="match status" value="1"/>
</dbReference>